<proteinExistence type="predicted"/>
<evidence type="ECO:0000313" key="2">
    <source>
        <dbReference type="Proteomes" id="UP000623010"/>
    </source>
</evidence>
<accession>A0A918VHW8</accession>
<evidence type="ECO:0000313" key="1">
    <source>
        <dbReference type="EMBL" id="GGZ98972.1"/>
    </source>
</evidence>
<reference evidence="1" key="1">
    <citation type="journal article" date="2014" name="Int. J. Syst. Evol. Microbiol.">
        <title>Complete genome sequence of Corynebacterium casei LMG S-19264T (=DSM 44701T), isolated from a smear-ripened cheese.</title>
        <authorList>
            <consortium name="US DOE Joint Genome Institute (JGI-PGF)"/>
            <person name="Walter F."/>
            <person name="Albersmeier A."/>
            <person name="Kalinowski J."/>
            <person name="Ruckert C."/>
        </authorList>
    </citation>
    <scope>NUCLEOTIDE SEQUENCE</scope>
    <source>
        <strain evidence="1">JCM 5016</strain>
    </source>
</reference>
<name>A0A918VHW8_9ACTN</name>
<protein>
    <recommendedName>
        <fullName evidence="3">Acetyltransferase</fullName>
    </recommendedName>
</protein>
<dbReference type="AlphaFoldDB" id="A0A918VHW8"/>
<reference evidence="1" key="2">
    <citation type="submission" date="2020-09" db="EMBL/GenBank/DDBJ databases">
        <authorList>
            <person name="Sun Q."/>
            <person name="Ohkuma M."/>
        </authorList>
    </citation>
    <scope>NUCLEOTIDE SEQUENCE</scope>
    <source>
        <strain evidence="1">JCM 5016</strain>
    </source>
</reference>
<dbReference type="Proteomes" id="UP000623010">
    <property type="component" value="Unassembled WGS sequence"/>
</dbReference>
<sequence>MTPAVRPEPEAAPARSAYLSWGYRRIGVSHPWDDAPLYDCMVRPLR</sequence>
<evidence type="ECO:0008006" key="3">
    <source>
        <dbReference type="Google" id="ProtNLM"/>
    </source>
</evidence>
<gene>
    <name evidence="1" type="ORF">GCM10010389_42720</name>
</gene>
<comment type="caution">
    <text evidence="1">The sequence shown here is derived from an EMBL/GenBank/DDBJ whole genome shotgun (WGS) entry which is preliminary data.</text>
</comment>
<keyword evidence="2" id="KW-1185">Reference proteome</keyword>
<organism evidence="1 2">
    <name type="scientific">Streptomyces echinoruber</name>
    <dbReference type="NCBI Taxonomy" id="68898"/>
    <lineage>
        <taxon>Bacteria</taxon>
        <taxon>Bacillati</taxon>
        <taxon>Actinomycetota</taxon>
        <taxon>Actinomycetes</taxon>
        <taxon>Kitasatosporales</taxon>
        <taxon>Streptomycetaceae</taxon>
        <taxon>Streptomyces</taxon>
    </lineage>
</organism>
<dbReference type="EMBL" id="BMWH01000018">
    <property type="protein sequence ID" value="GGZ98972.1"/>
    <property type="molecule type" value="Genomic_DNA"/>
</dbReference>